<dbReference type="AlphaFoldDB" id="A0A2K1PAS6"/>
<dbReference type="SMART" id="SM00842">
    <property type="entry name" value="FtsA"/>
    <property type="match status" value="1"/>
</dbReference>
<dbReference type="PANTHER" id="PTHR32432:SF4">
    <property type="entry name" value="CELL DIVISION PROTEIN FTSA"/>
    <property type="match status" value="1"/>
</dbReference>
<dbReference type="EMBL" id="AZRM01000027">
    <property type="protein sequence ID" value="PNR99895.1"/>
    <property type="molecule type" value="Genomic_DNA"/>
</dbReference>
<dbReference type="Gene3D" id="3.30.420.40">
    <property type="match status" value="2"/>
</dbReference>
<keyword evidence="4" id="KW-1185">Reference proteome</keyword>
<sequence length="437" mass="49758">MAKNYLIGIDIGSFFLKGVLFETDENGNIVPISLSKLPVEGIINGEIQDMESLRRSIETLIEKLNQESPKKVKNTEIIVGYSTNSLNITEENFTVEFSKRTEIRENELRNIKKSVIKKYTDEGKIILDSNFVKFHIDEKRVKNPVSFFAEKSLTTTLNIVWVDENSFSLLINVLKDIVYTSEIPIYDSTLSNSYIITTPNDRNVGITVIDFGYNSCRIIIFKEGIPKLFYTFPYGMKYVLQDISNILKVSEREAHRLLEEEGACSRETKVMKKVNFQLLTGSGYSYVPLSLLNKIIFARVREIISRLNGELSKIGYERTFEVGALQGGIVLTGGGSKIRNIESTVKELMGENFRKSSIVSFDSFKNIPEELVKDPEFQSVFGLIERYRIDLLEENLNEKSRETRSESPKRSKPSNKTTTALKTFFKKITGGEEEDAL</sequence>
<dbReference type="SUPFAM" id="SSF53067">
    <property type="entry name" value="Actin-like ATPase domain"/>
    <property type="match status" value="2"/>
</dbReference>
<comment type="caution">
    <text evidence="3">The sequence shown here is derived from an EMBL/GenBank/DDBJ whole genome shotgun (WGS) entry which is preliminary data.</text>
</comment>
<feature type="region of interest" description="Disordered" evidence="1">
    <location>
        <begin position="398"/>
        <end position="421"/>
    </location>
</feature>
<protein>
    <recommendedName>
        <fullName evidence="2">SHS2 domain-containing protein</fullName>
    </recommendedName>
</protein>
<feature type="domain" description="SHS2" evidence="2">
    <location>
        <begin position="6"/>
        <end position="184"/>
    </location>
</feature>
<organism evidence="3 4">
    <name type="scientific">Petrotoga miotherma DSM 10691</name>
    <dbReference type="NCBI Taxonomy" id="1434326"/>
    <lineage>
        <taxon>Bacteria</taxon>
        <taxon>Thermotogati</taxon>
        <taxon>Thermotogota</taxon>
        <taxon>Thermotogae</taxon>
        <taxon>Petrotogales</taxon>
        <taxon>Petrotogaceae</taxon>
        <taxon>Petrotoga</taxon>
    </lineage>
</organism>
<accession>A0A2K1PAS6</accession>
<feature type="compositionally biased region" description="Basic and acidic residues" evidence="1">
    <location>
        <begin position="398"/>
        <end position="409"/>
    </location>
</feature>
<dbReference type="InterPro" id="IPR050696">
    <property type="entry name" value="FtsA/MreB"/>
</dbReference>
<dbReference type="GO" id="GO:0009898">
    <property type="term" value="C:cytoplasmic side of plasma membrane"/>
    <property type="evidence" value="ECO:0007669"/>
    <property type="project" value="TreeGrafter"/>
</dbReference>
<dbReference type="InterPro" id="IPR043129">
    <property type="entry name" value="ATPase_NBD"/>
</dbReference>
<name>A0A2K1PAS6_9BACT</name>
<reference evidence="3 4" key="1">
    <citation type="submission" date="2013-12" db="EMBL/GenBank/DDBJ databases">
        <title>Comparative genomics of Petrotoga isolates.</title>
        <authorList>
            <person name="Nesbo C.L."/>
            <person name="Charchuk R."/>
            <person name="Chow K."/>
        </authorList>
    </citation>
    <scope>NUCLEOTIDE SEQUENCE [LARGE SCALE GENOMIC DNA]</scope>
    <source>
        <strain evidence="3 4">DSM 10691</strain>
    </source>
</reference>
<dbReference type="InterPro" id="IPR003494">
    <property type="entry name" value="SHS2_FtsA"/>
</dbReference>
<dbReference type="RefSeq" id="WP_169926323.1">
    <property type="nucleotide sequence ID" value="NZ_AZRM01000027.1"/>
</dbReference>
<evidence type="ECO:0000313" key="3">
    <source>
        <dbReference type="EMBL" id="PNR99895.1"/>
    </source>
</evidence>
<dbReference type="GO" id="GO:0051301">
    <property type="term" value="P:cell division"/>
    <property type="evidence" value="ECO:0007669"/>
    <property type="project" value="InterPro"/>
</dbReference>
<dbReference type="Pfam" id="PF14450">
    <property type="entry name" value="FtsA"/>
    <property type="match status" value="1"/>
</dbReference>
<proteinExistence type="predicted"/>
<dbReference type="PANTHER" id="PTHR32432">
    <property type="entry name" value="CELL DIVISION PROTEIN FTSA-RELATED"/>
    <property type="match status" value="1"/>
</dbReference>
<evidence type="ECO:0000259" key="2">
    <source>
        <dbReference type="SMART" id="SM00842"/>
    </source>
</evidence>
<evidence type="ECO:0000256" key="1">
    <source>
        <dbReference type="SAM" id="MobiDB-lite"/>
    </source>
</evidence>
<evidence type="ECO:0000313" key="4">
    <source>
        <dbReference type="Proteomes" id="UP000236199"/>
    </source>
</evidence>
<gene>
    <name evidence="3" type="ORF">X928_06295</name>
</gene>
<dbReference type="GO" id="GO:0032153">
    <property type="term" value="C:cell division site"/>
    <property type="evidence" value="ECO:0007669"/>
    <property type="project" value="TreeGrafter"/>
</dbReference>
<dbReference type="Proteomes" id="UP000236199">
    <property type="component" value="Unassembled WGS sequence"/>
</dbReference>